<dbReference type="HOGENOM" id="CLU_049173_0_0_4"/>
<evidence type="ECO:0000256" key="2">
    <source>
        <dbReference type="ARBA" id="ARBA00022723"/>
    </source>
</evidence>
<feature type="domain" description="Pyruvate carboxyltransferase" evidence="8">
    <location>
        <begin position="6"/>
        <end position="257"/>
    </location>
</feature>
<dbReference type="Gene3D" id="3.20.20.70">
    <property type="entry name" value="Aldolase class I"/>
    <property type="match status" value="1"/>
</dbReference>
<dbReference type="GO" id="GO:0009098">
    <property type="term" value="P:L-leucine biosynthetic process"/>
    <property type="evidence" value="ECO:0007669"/>
    <property type="project" value="TreeGrafter"/>
</dbReference>
<dbReference type="HAMAP" id="MF_01656">
    <property type="entry name" value="HOA"/>
    <property type="match status" value="1"/>
</dbReference>
<dbReference type="InterPro" id="IPR000891">
    <property type="entry name" value="PYR_CT"/>
</dbReference>
<dbReference type="InterPro" id="IPR017629">
    <property type="entry name" value="4OH_2_O-val_aldolase"/>
</dbReference>
<dbReference type="NCBIfam" id="NF006049">
    <property type="entry name" value="PRK08195.1"/>
    <property type="match status" value="1"/>
</dbReference>
<feature type="active site" description="Proton acceptor" evidence="6">
    <location>
        <position position="18"/>
    </location>
</feature>
<dbReference type="SUPFAM" id="SSF51569">
    <property type="entry name" value="Aldolase"/>
    <property type="match status" value="1"/>
</dbReference>
<feature type="binding site" evidence="6">
    <location>
        <position position="169"/>
    </location>
    <ligand>
        <name>substrate</name>
    </ligand>
</feature>
<dbReference type="SUPFAM" id="SSF89000">
    <property type="entry name" value="post-HMGL domain-like"/>
    <property type="match status" value="1"/>
</dbReference>
<dbReference type="PANTHER" id="PTHR10277:SF9">
    <property type="entry name" value="2-ISOPROPYLMALATE SYNTHASE 1, CHLOROPLASTIC-RELATED"/>
    <property type="match status" value="1"/>
</dbReference>
<dbReference type="EC" id="4.1.3.39" evidence="6 7"/>
<dbReference type="PROSITE" id="PS50991">
    <property type="entry name" value="PYR_CT"/>
    <property type="match status" value="1"/>
</dbReference>
<dbReference type="Pfam" id="PF07836">
    <property type="entry name" value="DmpG_comm"/>
    <property type="match status" value="1"/>
</dbReference>
<keyword evidence="2 6" id="KW-0479">Metal-binding</keyword>
<evidence type="ECO:0000259" key="8">
    <source>
        <dbReference type="PROSITE" id="PS50991"/>
    </source>
</evidence>
<comment type="similarity">
    <text evidence="1 6">Belongs to the 4-hydroxy-2-oxovalerate aldolase family.</text>
</comment>
<name>B6BTH8_9PROT</name>
<comment type="caution">
    <text evidence="6">Lacks conserved residue(s) required for the propagation of feature annotation.</text>
</comment>
<accession>B6BTH8</accession>
<proteinExistence type="inferred from homology"/>
<dbReference type="EMBL" id="DS995299">
    <property type="protein sequence ID" value="EDZ64024.1"/>
    <property type="molecule type" value="Genomic_DNA"/>
</dbReference>
<feature type="binding site" evidence="6">
    <location>
        <position position="15"/>
    </location>
    <ligand>
        <name>Mn(2+)</name>
        <dbReference type="ChEBI" id="CHEBI:29035"/>
    </ligand>
</feature>
<comment type="catalytic activity">
    <reaction evidence="6">
        <text>(S)-4-hydroxy-2-oxopentanoate = acetaldehyde + pyruvate</text>
        <dbReference type="Rhea" id="RHEA:22624"/>
        <dbReference type="ChEBI" id="CHEBI:15343"/>
        <dbReference type="ChEBI" id="CHEBI:15361"/>
        <dbReference type="ChEBI" id="CHEBI:73143"/>
        <dbReference type="EC" id="4.1.3.39"/>
    </reaction>
</comment>
<dbReference type="PANTHER" id="PTHR10277">
    <property type="entry name" value="HOMOCITRATE SYNTHASE-RELATED"/>
    <property type="match status" value="1"/>
</dbReference>
<dbReference type="NCBIfam" id="TIGR03217">
    <property type="entry name" value="4OH_2_O_val_ald"/>
    <property type="match status" value="1"/>
</dbReference>
<evidence type="ECO:0000313" key="10">
    <source>
        <dbReference type="Proteomes" id="UP000004188"/>
    </source>
</evidence>
<feature type="site" description="Transition state stabilizer" evidence="6">
    <location>
        <position position="14"/>
    </location>
</feature>
<protein>
    <recommendedName>
        <fullName evidence="6 7">4-hydroxy-2-oxovalerate aldolase</fullName>
        <shortName evidence="6">HOA</shortName>
        <ecNumber evidence="6 7">4.1.3.39</ecNumber>
    </recommendedName>
    <alternativeName>
        <fullName evidence="6">4-hydroxy-2-keto-pentanoic acid aldolase</fullName>
    </alternativeName>
    <alternativeName>
        <fullName evidence="6">4-hydroxy-2-oxopentanoate aldolase</fullName>
    </alternativeName>
</protein>
<dbReference type="Gene3D" id="1.10.8.60">
    <property type="match status" value="1"/>
</dbReference>
<dbReference type="GO" id="GO:0003852">
    <property type="term" value="F:2-isopropylmalate synthase activity"/>
    <property type="evidence" value="ECO:0007669"/>
    <property type="project" value="TreeGrafter"/>
</dbReference>
<evidence type="ECO:0000256" key="4">
    <source>
        <dbReference type="ARBA" id="ARBA00023211"/>
    </source>
</evidence>
<evidence type="ECO:0000256" key="7">
    <source>
        <dbReference type="NCBIfam" id="TIGR03217"/>
    </source>
</evidence>
<sequence>MESKKILISDPTLRDGSHAIKHKFSKDDISNYCKLADKARIPIVEVGHGNGIGASSLQLGESLLSDFDMLSTARKNLKKSKLGVHVIPGFATIDKDILPAVDVGVDVFRIATHCTESDLSERHISFLRKKNLEVWGCLMMAHMVDTETLIDQAKKIENYGADGVIFMDSAGSFIPNQIKERVEGLVSELNIMVGFHGHNNLNLAVANSLEAIQSGATLVDACSAGFGAGAGNTQLEVLIPVLLKQNFDTNIDFNGLLDLAEFVISKFGKSTSSVHIDSMISGYYGVFSGFLVPVRRVALEYKISPIDIFKELGRRNIIAGQEDLIIEVANSIRDKSK</sequence>
<keyword evidence="4 6" id="KW-0464">Manganese</keyword>
<evidence type="ECO:0000256" key="1">
    <source>
        <dbReference type="ARBA" id="ARBA00008944"/>
    </source>
</evidence>
<organism evidence="9 10">
    <name type="scientific">beta proteobacterium KB13</name>
    <dbReference type="NCBI Taxonomy" id="314607"/>
    <lineage>
        <taxon>Bacteria</taxon>
        <taxon>Pseudomonadati</taxon>
        <taxon>Pseudomonadota</taxon>
        <taxon>Betaproteobacteria</taxon>
        <taxon>Nitrosomonadales</taxon>
        <taxon>OM43 clade</taxon>
    </lineage>
</organism>
<dbReference type="AlphaFoldDB" id="B6BTH8"/>
<dbReference type="GO" id="GO:0030145">
    <property type="term" value="F:manganese ion binding"/>
    <property type="evidence" value="ECO:0007669"/>
    <property type="project" value="UniProtKB-UniRule"/>
</dbReference>
<dbReference type="InterPro" id="IPR012425">
    <property type="entry name" value="DmpG_comm"/>
</dbReference>
<dbReference type="Pfam" id="PF00682">
    <property type="entry name" value="HMGL-like"/>
    <property type="match status" value="1"/>
</dbReference>
<evidence type="ECO:0000256" key="3">
    <source>
        <dbReference type="ARBA" id="ARBA00022797"/>
    </source>
</evidence>
<evidence type="ECO:0000256" key="5">
    <source>
        <dbReference type="ARBA" id="ARBA00023239"/>
    </source>
</evidence>
<dbReference type="InterPro" id="IPR035685">
    <property type="entry name" value="DRE_TIM_HOA"/>
</dbReference>
<gene>
    <name evidence="9" type="primary">dmpG</name>
    <name evidence="9" type="ORF">KB13_156</name>
</gene>
<dbReference type="CDD" id="cd07943">
    <property type="entry name" value="DRE_TIM_HOA"/>
    <property type="match status" value="1"/>
</dbReference>
<evidence type="ECO:0000256" key="6">
    <source>
        <dbReference type="HAMAP-Rule" id="MF_01656"/>
    </source>
</evidence>
<dbReference type="GO" id="GO:0008701">
    <property type="term" value="F:4-hydroxy-2-oxovalerate aldolase activity"/>
    <property type="evidence" value="ECO:0007669"/>
    <property type="project" value="UniProtKB-UniRule"/>
</dbReference>
<keyword evidence="3 6" id="KW-0058">Aromatic hydrocarbons catabolism</keyword>
<evidence type="ECO:0000313" key="9">
    <source>
        <dbReference type="EMBL" id="EDZ64024.1"/>
    </source>
</evidence>
<feature type="binding site" evidence="6">
    <location>
        <position position="196"/>
    </location>
    <ligand>
        <name>substrate</name>
    </ligand>
</feature>
<keyword evidence="5 6" id="KW-0456">Lyase</keyword>
<dbReference type="Proteomes" id="UP000004188">
    <property type="component" value="Unassembled WGS sequence"/>
</dbReference>
<dbReference type="InterPro" id="IPR013785">
    <property type="entry name" value="Aldolase_TIM"/>
</dbReference>
<keyword evidence="10" id="KW-1185">Reference proteome</keyword>
<dbReference type="eggNOG" id="COG0119">
    <property type="taxonomic scope" value="Bacteria"/>
</dbReference>
<dbReference type="InterPro" id="IPR050073">
    <property type="entry name" value="2-IPM_HCS-like"/>
</dbReference>
<feature type="binding site" evidence="6">
    <location>
        <begin position="14"/>
        <end position="15"/>
    </location>
    <ligand>
        <name>substrate</name>
    </ligand>
</feature>
<feature type="binding site" evidence="6">
    <location>
        <position position="196"/>
    </location>
    <ligand>
        <name>Mn(2+)</name>
        <dbReference type="ChEBI" id="CHEBI:29035"/>
    </ligand>
</feature>
<dbReference type="STRING" id="314607.KB13_156"/>
<reference evidence="10" key="1">
    <citation type="journal article" date="2012" name="Stand. Genomic Sci.">
        <title>Genome sequence of strain HIMB624, a cultured representative from the OM43 clade of marine Betaproteobacteria.</title>
        <authorList>
            <person name="Huggett M.J."/>
            <person name="Hayakawa D.H."/>
            <person name="Rappe M.S."/>
        </authorList>
    </citation>
    <scope>NUCLEOTIDE SEQUENCE [LARGE SCALE GENOMIC DNA]</scope>
    <source>
        <strain evidence="10">KB13</strain>
    </source>
</reference>
<feature type="binding site" evidence="6">
    <location>
        <position position="198"/>
    </location>
    <ligand>
        <name>Mn(2+)</name>
        <dbReference type="ChEBI" id="CHEBI:29035"/>
    </ligand>
</feature>